<dbReference type="PANTHER" id="PTHR15952">
    <property type="entry name" value="EXPORTIN-T/LOS1"/>
    <property type="match status" value="1"/>
</dbReference>
<evidence type="ECO:0000313" key="15">
    <source>
        <dbReference type="Proteomes" id="UP001165085"/>
    </source>
</evidence>
<evidence type="ECO:0000256" key="8">
    <source>
        <dbReference type="ARBA" id="ARBA00029784"/>
    </source>
</evidence>
<name>A0A9W7C2E3_9STRA</name>
<dbReference type="OrthoDB" id="26399at2759"/>
<dbReference type="GO" id="GO:0005737">
    <property type="term" value="C:cytoplasm"/>
    <property type="evidence" value="ECO:0007669"/>
    <property type="project" value="UniProtKB-SubCell"/>
</dbReference>
<evidence type="ECO:0000256" key="2">
    <source>
        <dbReference type="ARBA" id="ARBA00018928"/>
    </source>
</evidence>
<evidence type="ECO:0000256" key="7">
    <source>
        <dbReference type="ARBA" id="ARBA00023242"/>
    </source>
</evidence>
<sequence>MNASQYLDTLTSQTPVYVLNTFCLLVALIIKYTYPNHWPDAFTYLKTLITSPSPSTSPSASTPDAAPDATPDAGIREDIYCRILSMLVHELCDYDNSSRSDESLSRDENVKDRMRGIGEESNPRTTDVEDVLEGLVGIVERNWGGGNGRENKAMETVGMYINWVDINLVMSPKCLNCIFSSLRSPSNLPLNLSASSCILEIVNKGMTAPAKLTVLEGLNLIQVFEEVVKGNRDVELSSRISAISASVTIQLIGMAETEEGAGAGKMINGWMEWMFRCFLHDEVKVSWEVLGVISRWTMCLGKQVGKSKDATVVFWAEDYLATILSCVFRQMQYPRNYDFNQKDGQELVSVFEKEGLDVEEEEDDEEVYRQEVRKLYAKIVRWQPDQAVQMIGATLGRLPGRLSESDFEVAEAALRLVFHFQEGLSSKMAKMIGNGGTFDQIVTALFESDIGFHSNHELLVLYLDIAVRYGKVLIAMKDESKKCVLIGRVYECIGRGIAGGRRRIRSRCCYLLLRFVKTMKGGGGNGIICSALSMVQEIINTNAAADYSLLGLDDHNYLFESAGLLLCSSPETAVSGLSTFTVPQLSKIREIIHAANLAFNPQQKAVLASMLMANIAHLSKGYSKGDLTEATSAIFLEALQVAIESLHALPAFENIRSKVMMLVHRMVTILGDAVLPCVSSLLEPLVRNCEDDVTQVVQLMNLLLIKFGKKLEAGIDGVVLPFLRHCVELTPQEGAADQMNVEKVSIMKLQVLFLQHVVSNDCVGVLFSGQNIAGLVDVMRLMLAGLHVKEAARSTIVFFSKISSSGVADNYQDYWRFVFGDVLMSLWQLMTDKTRFNVRDAVCAKTVGESANLMFMLRERRKEDWCLFVGCLGASMGKDMSCLLLEEGGVGALKKNVMSVLQA</sequence>
<comment type="caution">
    <text evidence="14">The sequence shown here is derived from an EMBL/GenBank/DDBJ whole genome shotgun (WGS) entry which is preliminary data.</text>
</comment>
<dbReference type="GO" id="GO:0005643">
    <property type="term" value="C:nuclear pore"/>
    <property type="evidence" value="ECO:0007669"/>
    <property type="project" value="TreeGrafter"/>
</dbReference>
<feature type="domain" description="Exportin-T C-terminal" evidence="13">
    <location>
        <begin position="263"/>
        <end position="862"/>
    </location>
</feature>
<dbReference type="Pfam" id="PF08389">
    <property type="entry name" value="Xpo1"/>
    <property type="match status" value="1"/>
</dbReference>
<dbReference type="InterPro" id="IPR016024">
    <property type="entry name" value="ARM-type_fold"/>
</dbReference>
<dbReference type="SUPFAM" id="SSF48371">
    <property type="entry name" value="ARM repeat"/>
    <property type="match status" value="1"/>
</dbReference>
<evidence type="ECO:0000259" key="12">
    <source>
        <dbReference type="Pfam" id="PF08389"/>
    </source>
</evidence>
<dbReference type="GO" id="GO:0031267">
    <property type="term" value="F:small GTPase binding"/>
    <property type="evidence" value="ECO:0007669"/>
    <property type="project" value="InterPro"/>
</dbReference>
<dbReference type="GO" id="GO:0016363">
    <property type="term" value="C:nuclear matrix"/>
    <property type="evidence" value="ECO:0007669"/>
    <property type="project" value="TreeGrafter"/>
</dbReference>
<evidence type="ECO:0000256" key="6">
    <source>
        <dbReference type="ARBA" id="ARBA00022884"/>
    </source>
</evidence>
<dbReference type="InterPro" id="IPR040017">
    <property type="entry name" value="XPOT"/>
</dbReference>
<evidence type="ECO:0000256" key="5">
    <source>
        <dbReference type="ARBA" id="ARBA00022555"/>
    </source>
</evidence>
<dbReference type="GO" id="GO:0000049">
    <property type="term" value="F:tRNA binding"/>
    <property type="evidence" value="ECO:0007669"/>
    <property type="project" value="UniProtKB-UniRule"/>
</dbReference>
<dbReference type="GO" id="GO:0071528">
    <property type="term" value="P:tRNA re-export from nucleus"/>
    <property type="evidence" value="ECO:0007669"/>
    <property type="project" value="UniProtKB-UniRule"/>
</dbReference>
<evidence type="ECO:0000313" key="14">
    <source>
        <dbReference type="EMBL" id="GMH98445.1"/>
    </source>
</evidence>
<evidence type="ECO:0000256" key="1">
    <source>
        <dbReference type="ARBA" id="ARBA00004496"/>
    </source>
</evidence>
<dbReference type="Gene3D" id="1.25.10.10">
    <property type="entry name" value="Leucine-rich Repeat Variant"/>
    <property type="match status" value="1"/>
</dbReference>
<dbReference type="EMBL" id="BRXY01000516">
    <property type="protein sequence ID" value="GMH98445.1"/>
    <property type="molecule type" value="Genomic_DNA"/>
</dbReference>
<protein>
    <recommendedName>
        <fullName evidence="2 10">Exportin-T</fullName>
    </recommendedName>
    <alternativeName>
        <fullName evidence="8 10">Exportin(tRNA)</fullName>
    </alternativeName>
    <alternativeName>
        <fullName evidence="9 10">tRNA exportin</fullName>
    </alternativeName>
</protein>
<feature type="region of interest" description="Disordered" evidence="11">
    <location>
        <begin position="96"/>
        <end position="126"/>
    </location>
</feature>
<gene>
    <name evidence="14" type="ORF">TrST_g1832</name>
</gene>
<dbReference type="InterPro" id="IPR013598">
    <property type="entry name" value="Exportin-1/Importin-b-like"/>
</dbReference>
<keyword evidence="15" id="KW-1185">Reference proteome</keyword>
<dbReference type="Proteomes" id="UP001165085">
    <property type="component" value="Unassembled WGS sequence"/>
</dbReference>
<keyword evidence="3 10" id="KW-0813">Transport</keyword>
<dbReference type="InterPro" id="IPR011989">
    <property type="entry name" value="ARM-like"/>
</dbReference>
<feature type="compositionally biased region" description="Basic and acidic residues" evidence="11">
    <location>
        <begin position="96"/>
        <end position="122"/>
    </location>
</feature>
<evidence type="ECO:0000256" key="4">
    <source>
        <dbReference type="ARBA" id="ARBA00022490"/>
    </source>
</evidence>
<keyword evidence="7 10" id="KW-0539">Nucleus</keyword>
<dbReference type="InterPro" id="IPR045546">
    <property type="entry name" value="Exportin-T_C"/>
</dbReference>
<reference evidence="15" key="1">
    <citation type="journal article" date="2023" name="Commun. Biol.">
        <title>Genome analysis of Parmales, the sister group of diatoms, reveals the evolutionary specialization of diatoms from phago-mixotrophs to photoautotrophs.</title>
        <authorList>
            <person name="Ban H."/>
            <person name="Sato S."/>
            <person name="Yoshikawa S."/>
            <person name="Yamada K."/>
            <person name="Nakamura Y."/>
            <person name="Ichinomiya M."/>
            <person name="Sato N."/>
            <person name="Blanc-Mathieu R."/>
            <person name="Endo H."/>
            <person name="Kuwata A."/>
            <person name="Ogata H."/>
        </authorList>
    </citation>
    <scope>NUCLEOTIDE SEQUENCE [LARGE SCALE GENOMIC DNA]</scope>
    <source>
        <strain evidence="15">NIES 3701</strain>
    </source>
</reference>
<keyword evidence="5 10" id="KW-0820">tRNA-binding</keyword>
<proteinExistence type="inferred from homology"/>
<evidence type="ECO:0000256" key="9">
    <source>
        <dbReference type="ARBA" id="ARBA00032199"/>
    </source>
</evidence>
<comment type="function">
    <text evidence="10">tRNA nucleus export receptor which facilitates tRNA translocation across the nuclear pore complex.</text>
</comment>
<comment type="subcellular location">
    <subcellularLocation>
        <location evidence="1 10">Cytoplasm</location>
    </subcellularLocation>
    <subcellularLocation>
        <location evidence="10">Nucleus</location>
    </subcellularLocation>
    <text evidence="10">Shuttles between the nucleus and the cytoplasm.</text>
</comment>
<dbReference type="PANTHER" id="PTHR15952:SF11">
    <property type="entry name" value="EXPORTIN-T"/>
    <property type="match status" value="1"/>
</dbReference>
<feature type="region of interest" description="Disordered" evidence="11">
    <location>
        <begin position="53"/>
        <end position="72"/>
    </location>
</feature>
<dbReference type="Pfam" id="PF19282">
    <property type="entry name" value="Exportin-T"/>
    <property type="match status" value="1"/>
</dbReference>
<keyword evidence="4 10" id="KW-0963">Cytoplasm</keyword>
<evidence type="ECO:0000256" key="10">
    <source>
        <dbReference type="RuleBase" id="RU366037"/>
    </source>
</evidence>
<keyword evidence="6 10" id="KW-0694">RNA-binding</keyword>
<comment type="similarity">
    <text evidence="10">Belongs to the exportin family.</text>
</comment>
<organism evidence="14 15">
    <name type="scientific">Triparma strigata</name>
    <dbReference type="NCBI Taxonomy" id="1606541"/>
    <lineage>
        <taxon>Eukaryota</taxon>
        <taxon>Sar</taxon>
        <taxon>Stramenopiles</taxon>
        <taxon>Ochrophyta</taxon>
        <taxon>Bolidophyceae</taxon>
        <taxon>Parmales</taxon>
        <taxon>Triparmaceae</taxon>
        <taxon>Triparma</taxon>
    </lineage>
</organism>
<evidence type="ECO:0000259" key="13">
    <source>
        <dbReference type="Pfam" id="PF19282"/>
    </source>
</evidence>
<evidence type="ECO:0000256" key="3">
    <source>
        <dbReference type="ARBA" id="ARBA00022448"/>
    </source>
</evidence>
<evidence type="ECO:0000256" key="11">
    <source>
        <dbReference type="SAM" id="MobiDB-lite"/>
    </source>
</evidence>
<dbReference type="AlphaFoldDB" id="A0A9W7C2E3"/>
<feature type="domain" description="Exportin-1/Importin-beta-like" evidence="12">
    <location>
        <begin position="16"/>
        <end position="186"/>
    </location>
</feature>
<accession>A0A9W7C2E3</accession>